<evidence type="ECO:0000313" key="3">
    <source>
        <dbReference type="RefSeq" id="XP_016690719.1"/>
    </source>
</evidence>
<dbReference type="PANTHER" id="PTHR33223:SF10">
    <property type="entry name" value="AMINOTRANSFERASE-LIKE PLANT MOBILE DOMAIN-CONTAINING PROTEIN"/>
    <property type="match status" value="1"/>
</dbReference>
<reference evidence="3" key="2">
    <citation type="submission" date="2025-08" db="UniProtKB">
        <authorList>
            <consortium name="RefSeq"/>
        </authorList>
    </citation>
    <scope>IDENTIFICATION</scope>
</reference>
<dbReference type="AlphaFoldDB" id="A0A1U8JQX0"/>
<dbReference type="PaxDb" id="3635-A0A1U8JQX0"/>
<dbReference type="InterPro" id="IPR005162">
    <property type="entry name" value="Retrotrans_gag_dom"/>
</dbReference>
<dbReference type="KEGG" id="ghi:107907931"/>
<keyword evidence="2" id="KW-1185">Reference proteome</keyword>
<dbReference type="PANTHER" id="PTHR33223">
    <property type="entry name" value="CCHC-TYPE DOMAIN-CONTAINING PROTEIN"/>
    <property type="match status" value="1"/>
</dbReference>
<accession>A0A1U8JQX0</accession>
<protein>
    <recommendedName>
        <fullName evidence="1">Retrotransposon gag domain-containing protein</fullName>
    </recommendedName>
</protein>
<dbReference type="Proteomes" id="UP000818029">
    <property type="component" value="Chromosome D02"/>
</dbReference>
<evidence type="ECO:0000259" key="1">
    <source>
        <dbReference type="Pfam" id="PF03732"/>
    </source>
</evidence>
<dbReference type="OrthoDB" id="1737504at2759"/>
<organism evidence="2 3">
    <name type="scientific">Gossypium hirsutum</name>
    <name type="common">Upland cotton</name>
    <name type="synonym">Gossypium mexicanum</name>
    <dbReference type="NCBI Taxonomy" id="3635"/>
    <lineage>
        <taxon>Eukaryota</taxon>
        <taxon>Viridiplantae</taxon>
        <taxon>Streptophyta</taxon>
        <taxon>Embryophyta</taxon>
        <taxon>Tracheophyta</taxon>
        <taxon>Spermatophyta</taxon>
        <taxon>Magnoliopsida</taxon>
        <taxon>eudicotyledons</taxon>
        <taxon>Gunneridae</taxon>
        <taxon>Pentapetalae</taxon>
        <taxon>rosids</taxon>
        <taxon>malvids</taxon>
        <taxon>Malvales</taxon>
        <taxon>Malvaceae</taxon>
        <taxon>Malvoideae</taxon>
        <taxon>Gossypium</taxon>
    </lineage>
</organism>
<dbReference type="Pfam" id="PF03732">
    <property type="entry name" value="Retrotrans_gag"/>
    <property type="match status" value="1"/>
</dbReference>
<dbReference type="GeneID" id="107907931"/>
<feature type="domain" description="Retrotransposon gag" evidence="1">
    <location>
        <begin position="31"/>
        <end position="121"/>
    </location>
</feature>
<sequence>MFESRRDPRAHLMQYNDYMNMLGAPDAAKCKAFSTNLKGSAKDSYLSLPQGSIQSFSQLGQMFLGRFLVYRTIMSTPMGLIFVKQREGESLQDYIKRFHAATLNTKNLKDQWAIDAFIVGVLNEYVQYSFTGNRPQSLADLYKRAHKFTKVEEIKKQYFPKGL</sequence>
<proteinExistence type="predicted"/>
<dbReference type="RefSeq" id="XP_016690719.1">
    <property type="nucleotide sequence ID" value="XM_016835230.1"/>
</dbReference>
<reference evidence="2" key="1">
    <citation type="journal article" date="2020" name="Nat. Genet.">
        <title>Genomic diversifications of five Gossypium allopolyploid species and their impact on cotton improvement.</title>
        <authorList>
            <person name="Chen Z.J."/>
            <person name="Sreedasyam A."/>
            <person name="Ando A."/>
            <person name="Song Q."/>
            <person name="De Santiago L.M."/>
            <person name="Hulse-Kemp A.M."/>
            <person name="Ding M."/>
            <person name="Ye W."/>
            <person name="Kirkbride R.C."/>
            <person name="Jenkins J."/>
            <person name="Plott C."/>
            <person name="Lovell J."/>
            <person name="Lin Y.M."/>
            <person name="Vaughn R."/>
            <person name="Liu B."/>
            <person name="Simpson S."/>
            <person name="Scheffler B.E."/>
            <person name="Wen L."/>
            <person name="Saski C.A."/>
            <person name="Grover C.E."/>
            <person name="Hu G."/>
            <person name="Conover J.L."/>
            <person name="Carlson J.W."/>
            <person name="Shu S."/>
            <person name="Boston L.B."/>
            <person name="Williams M."/>
            <person name="Peterson D.G."/>
            <person name="McGee K."/>
            <person name="Jones D.C."/>
            <person name="Wendel J.F."/>
            <person name="Stelly D.M."/>
            <person name="Grimwood J."/>
            <person name="Schmutz J."/>
        </authorList>
    </citation>
    <scope>NUCLEOTIDE SEQUENCE [LARGE SCALE GENOMIC DNA]</scope>
    <source>
        <strain evidence="2">cv. TM-1</strain>
    </source>
</reference>
<evidence type="ECO:0000313" key="2">
    <source>
        <dbReference type="Proteomes" id="UP000818029"/>
    </source>
</evidence>
<name>A0A1U8JQX0_GOSHI</name>
<gene>
    <name evidence="3" type="primary">LOC107907931</name>
</gene>